<dbReference type="EMBL" id="JACORU010000003">
    <property type="protein sequence ID" value="MBC5765093.1"/>
    <property type="molecule type" value="Genomic_DNA"/>
</dbReference>
<reference evidence="1" key="1">
    <citation type="submission" date="2020-08" db="EMBL/GenBank/DDBJ databases">
        <title>Ramlibacter sp. GTP1 16S ribosomal RNA gene genome sequencing and assembly.</title>
        <authorList>
            <person name="Kang M."/>
        </authorList>
    </citation>
    <scope>NUCLEOTIDE SEQUENCE</scope>
    <source>
        <strain evidence="1">GTP1</strain>
    </source>
</reference>
<organism evidence="1 2">
    <name type="scientific">Ramlibacter albus</name>
    <dbReference type="NCBI Taxonomy" id="2079448"/>
    <lineage>
        <taxon>Bacteria</taxon>
        <taxon>Pseudomonadati</taxon>
        <taxon>Pseudomonadota</taxon>
        <taxon>Betaproteobacteria</taxon>
        <taxon>Burkholderiales</taxon>
        <taxon>Comamonadaceae</taxon>
        <taxon>Ramlibacter</taxon>
    </lineage>
</organism>
<dbReference type="Proteomes" id="UP000596827">
    <property type="component" value="Unassembled WGS sequence"/>
</dbReference>
<accession>A0A923M767</accession>
<gene>
    <name evidence="1" type="ORF">H8R02_11565</name>
</gene>
<dbReference type="RefSeq" id="WP_187081544.1">
    <property type="nucleotide sequence ID" value="NZ_JACORU010000003.1"/>
</dbReference>
<evidence type="ECO:0000313" key="2">
    <source>
        <dbReference type="Proteomes" id="UP000596827"/>
    </source>
</evidence>
<name>A0A923M767_9BURK</name>
<protein>
    <submittedName>
        <fullName evidence="1">Uncharacterized protein</fullName>
    </submittedName>
</protein>
<evidence type="ECO:0000313" key="1">
    <source>
        <dbReference type="EMBL" id="MBC5765093.1"/>
    </source>
</evidence>
<dbReference type="AlphaFoldDB" id="A0A923M767"/>
<sequence length="92" mass="10216">MTYISKAQRQLDGDLLLRTDTQALLYRTVQELAARLQAEKDGRPVGDPTDCLRALTALQDKLGLFHGDLPSVNDLLGDPHREMVARNLLKGC</sequence>
<proteinExistence type="predicted"/>
<keyword evidence="2" id="KW-1185">Reference proteome</keyword>
<comment type="caution">
    <text evidence="1">The sequence shown here is derived from an EMBL/GenBank/DDBJ whole genome shotgun (WGS) entry which is preliminary data.</text>
</comment>